<dbReference type="RefSeq" id="WP_101573808.1">
    <property type="nucleotide sequence ID" value="NZ_JACOOK010000003.1"/>
</dbReference>
<feature type="signal peptide" evidence="1">
    <location>
        <begin position="1"/>
        <end position="19"/>
    </location>
</feature>
<dbReference type="Gene3D" id="1.25.40.10">
    <property type="entry name" value="Tetratricopeptide repeat domain"/>
    <property type="match status" value="1"/>
</dbReference>
<protein>
    <submittedName>
        <fullName evidence="2">OmpA family protein</fullName>
    </submittedName>
</protein>
<evidence type="ECO:0000313" key="2">
    <source>
        <dbReference type="EMBL" id="MBC5616623.1"/>
    </source>
</evidence>
<dbReference type="InterPro" id="IPR036737">
    <property type="entry name" value="OmpA-like_sf"/>
</dbReference>
<accession>A0ABR7CLT7</accession>
<name>A0ABR7CLT7_9BACT</name>
<reference evidence="2 3" key="1">
    <citation type="submission" date="2020-08" db="EMBL/GenBank/DDBJ databases">
        <title>Genome public.</title>
        <authorList>
            <person name="Liu C."/>
            <person name="Sun Q."/>
        </authorList>
    </citation>
    <scope>NUCLEOTIDE SEQUENCE [LARGE SCALE GENOMIC DNA]</scope>
    <source>
        <strain evidence="2 3">New-7</strain>
    </source>
</reference>
<dbReference type="EMBL" id="JACOOK010000003">
    <property type="protein sequence ID" value="MBC5616623.1"/>
    <property type="molecule type" value="Genomic_DNA"/>
</dbReference>
<proteinExistence type="predicted"/>
<comment type="caution">
    <text evidence="2">The sequence shown here is derived from an EMBL/GenBank/DDBJ whole genome shotgun (WGS) entry which is preliminary data.</text>
</comment>
<organism evidence="2 3">
    <name type="scientific">Alistipes hominis</name>
    <dbReference type="NCBI Taxonomy" id="2763015"/>
    <lineage>
        <taxon>Bacteria</taxon>
        <taxon>Pseudomonadati</taxon>
        <taxon>Bacteroidota</taxon>
        <taxon>Bacteroidia</taxon>
        <taxon>Bacteroidales</taxon>
        <taxon>Rikenellaceae</taxon>
        <taxon>Alistipes</taxon>
    </lineage>
</organism>
<sequence>MKRSLIIILSLFFAADLWAAAPGTWTVENTKVRKVNEEVEVSFDVNIEKLRPNYRVVMTPVLYNGADRLALEQIVVTGNRRSLYDTRNRATGGKGYVLKRKDTPAKVGYKALVPYQSWMNTVSLSLGETVVGCCSEDTKPARTLAADKLLYYEIVPAYNSEPLEYRLTELEKYSLENPFLHPVEDYPNRYDILFNERDKGTAVIRFTVGSHVIDMDIPGNKELLGAVGKAFQLIHEDPNASLKRIMIAGYASPEGTLAGNTALAQRRAESFRDYLLKNLDMPRDESLFELYNGREDWDGLRKMVAESDMEYRQEVLDIIDAYAIEQEERKTKLKQLADGKPYAYMLKNFYPALRNAGYLQVYYDIDRTASVATAVTDEHGRTTWIDPDSPENIGVTRINRAMRHMVEGDYEAALKELEGQQENPAAFNYIGVCYMMKGDYDTAEKFLRKAEAAGDPYASVNLEHIGQAKRIEF</sequence>
<evidence type="ECO:0000313" key="3">
    <source>
        <dbReference type="Proteomes" id="UP000636891"/>
    </source>
</evidence>
<gene>
    <name evidence="2" type="ORF">H8S08_06265</name>
</gene>
<dbReference type="Gene3D" id="3.30.1330.60">
    <property type="entry name" value="OmpA-like domain"/>
    <property type="match status" value="1"/>
</dbReference>
<feature type="chain" id="PRO_5046500590" evidence="1">
    <location>
        <begin position="20"/>
        <end position="473"/>
    </location>
</feature>
<dbReference type="SUPFAM" id="SSF48452">
    <property type="entry name" value="TPR-like"/>
    <property type="match status" value="1"/>
</dbReference>
<keyword evidence="1" id="KW-0732">Signal</keyword>
<dbReference type="Proteomes" id="UP000636891">
    <property type="component" value="Unassembled WGS sequence"/>
</dbReference>
<keyword evidence="3" id="KW-1185">Reference proteome</keyword>
<dbReference type="InterPro" id="IPR011990">
    <property type="entry name" value="TPR-like_helical_dom_sf"/>
</dbReference>
<evidence type="ECO:0000256" key="1">
    <source>
        <dbReference type="SAM" id="SignalP"/>
    </source>
</evidence>
<dbReference type="SUPFAM" id="SSF103088">
    <property type="entry name" value="OmpA-like"/>
    <property type="match status" value="1"/>
</dbReference>